<reference evidence="1 2" key="1">
    <citation type="journal article" date="2016" name="Nat. Commun.">
        <title>Thousands of microbial genomes shed light on interconnected biogeochemical processes in an aquifer system.</title>
        <authorList>
            <person name="Anantharaman K."/>
            <person name="Brown C.T."/>
            <person name="Hug L.A."/>
            <person name="Sharon I."/>
            <person name="Castelle C.J."/>
            <person name="Probst A.J."/>
            <person name="Thomas B.C."/>
            <person name="Singh A."/>
            <person name="Wilkins M.J."/>
            <person name="Karaoz U."/>
            <person name="Brodie E.L."/>
            <person name="Williams K.H."/>
            <person name="Hubbard S.S."/>
            <person name="Banfield J.F."/>
        </authorList>
    </citation>
    <scope>NUCLEOTIDE SEQUENCE [LARGE SCALE GENOMIC DNA]</scope>
</reference>
<name>A0A1F4VIH0_UNCKA</name>
<comment type="caution">
    <text evidence="1">The sequence shown here is derived from an EMBL/GenBank/DDBJ whole genome shotgun (WGS) entry which is preliminary data.</text>
</comment>
<evidence type="ECO:0000313" key="2">
    <source>
        <dbReference type="Proteomes" id="UP000177763"/>
    </source>
</evidence>
<proteinExistence type="predicted"/>
<gene>
    <name evidence="1" type="ORF">A3H26_02305</name>
</gene>
<sequence>MKKPVSTGKHATVVTILESISAADRSILQRLFPKASITSARLGSDDMLETADMRIRYGNIGVRALRKMIQDGPFTLKLITDGFIVFLIHSDGHYAWIASLESNGTYSLVKIRVKSWLLKYDLISRQTARRALINVINKALEFSLYGAGTVLRMKSLKEAEKWVSW</sequence>
<dbReference type="EMBL" id="MEVN01000030">
    <property type="protein sequence ID" value="OGC56760.1"/>
    <property type="molecule type" value="Genomic_DNA"/>
</dbReference>
<organism evidence="1 2">
    <name type="scientific">candidate division WWE3 bacterium RIFCSPLOWO2_12_FULL_36_10</name>
    <dbReference type="NCBI Taxonomy" id="1802630"/>
    <lineage>
        <taxon>Bacteria</taxon>
        <taxon>Katanobacteria</taxon>
    </lineage>
</organism>
<dbReference type="Proteomes" id="UP000177763">
    <property type="component" value="Unassembled WGS sequence"/>
</dbReference>
<evidence type="ECO:0000313" key="1">
    <source>
        <dbReference type="EMBL" id="OGC56760.1"/>
    </source>
</evidence>
<accession>A0A1F4VIH0</accession>
<dbReference type="AlphaFoldDB" id="A0A1F4VIH0"/>
<protein>
    <submittedName>
        <fullName evidence="1">Uncharacterized protein</fullName>
    </submittedName>
</protein>